<reference evidence="3" key="1">
    <citation type="submission" date="2017-09" db="EMBL/GenBank/DDBJ databases">
        <title>Depth-based differentiation of microbial function through sediment-hosted aquifers and enrichment of novel symbionts in the deep terrestrial subsurface.</title>
        <authorList>
            <person name="Probst A.J."/>
            <person name="Ladd B."/>
            <person name="Jarett J.K."/>
            <person name="Geller-Mcgrath D.E."/>
            <person name="Sieber C.M.K."/>
            <person name="Emerson J.B."/>
            <person name="Anantharaman K."/>
            <person name="Thomas B.C."/>
            <person name="Malmstrom R."/>
            <person name="Stieglmeier M."/>
            <person name="Klingl A."/>
            <person name="Woyke T."/>
            <person name="Ryan C.M."/>
            <person name="Banfield J.F."/>
        </authorList>
    </citation>
    <scope>NUCLEOTIDE SEQUENCE [LARGE SCALE GENOMIC DNA]</scope>
</reference>
<evidence type="ECO:0000313" key="2">
    <source>
        <dbReference type="EMBL" id="PIZ92534.1"/>
    </source>
</evidence>
<feature type="compositionally biased region" description="Basic and acidic residues" evidence="1">
    <location>
        <begin position="71"/>
        <end position="90"/>
    </location>
</feature>
<gene>
    <name evidence="2" type="ORF">COX83_04045</name>
</gene>
<accession>A0A2M7V282</accession>
<organism evidence="2 3">
    <name type="scientific">Candidatus Magasanikbacteria bacterium CG_4_10_14_0_2_um_filter_41_31</name>
    <dbReference type="NCBI Taxonomy" id="1974639"/>
    <lineage>
        <taxon>Bacteria</taxon>
        <taxon>Candidatus Magasanikiibacteriota</taxon>
    </lineage>
</organism>
<protein>
    <submittedName>
        <fullName evidence="2">Uncharacterized protein</fullName>
    </submittedName>
</protein>
<name>A0A2M7V282_9BACT</name>
<proteinExistence type="predicted"/>
<sequence length="90" mass="10050">MQENGVIKKGPQPHNVNYFGRALGVEEPVAAYLDEADVKNFTALSSRCCNADQAHIPVHRSCRVLGPNARPKHDTHSGTHRSEEWRGILY</sequence>
<comment type="caution">
    <text evidence="2">The sequence shown here is derived from an EMBL/GenBank/DDBJ whole genome shotgun (WGS) entry which is preliminary data.</text>
</comment>
<evidence type="ECO:0000313" key="3">
    <source>
        <dbReference type="Proteomes" id="UP000230078"/>
    </source>
</evidence>
<evidence type="ECO:0000256" key="1">
    <source>
        <dbReference type="SAM" id="MobiDB-lite"/>
    </source>
</evidence>
<feature type="region of interest" description="Disordered" evidence="1">
    <location>
        <begin position="67"/>
        <end position="90"/>
    </location>
</feature>
<dbReference type="Proteomes" id="UP000230078">
    <property type="component" value="Unassembled WGS sequence"/>
</dbReference>
<dbReference type="EMBL" id="PFPI01000057">
    <property type="protein sequence ID" value="PIZ92534.1"/>
    <property type="molecule type" value="Genomic_DNA"/>
</dbReference>
<dbReference type="AlphaFoldDB" id="A0A2M7V282"/>